<dbReference type="Pfam" id="PF10757">
    <property type="entry name" value="YbaJ"/>
    <property type="match status" value="1"/>
</dbReference>
<reference evidence="1 2" key="1">
    <citation type="submission" date="2019-09" db="EMBL/GenBank/DDBJ databases">
        <authorList>
            <person name="Li Y."/>
        </authorList>
    </citation>
    <scope>NUCLEOTIDE SEQUENCE [LARGE SCALE GENOMIC DNA]</scope>
    <source>
        <strain evidence="1 2">L3-3HA</strain>
    </source>
</reference>
<accession>A0A5J5G2D6</accession>
<protein>
    <submittedName>
        <fullName evidence="1">Hha toxicity modulator TomB</fullName>
    </submittedName>
</protein>
<comment type="caution">
    <text evidence="1">The sequence shown here is derived from an EMBL/GenBank/DDBJ whole genome shotgun (WGS) entry which is preliminary data.</text>
</comment>
<evidence type="ECO:0000313" key="1">
    <source>
        <dbReference type="EMBL" id="KAA9000047.1"/>
    </source>
</evidence>
<dbReference type="InterPro" id="IPR019693">
    <property type="entry name" value="Biofilm_formation_reg_YbaJ"/>
</dbReference>
<dbReference type="RefSeq" id="WP_150435246.1">
    <property type="nucleotide sequence ID" value="NZ_VYKJ01000005.1"/>
</dbReference>
<dbReference type="Proteomes" id="UP000335415">
    <property type="component" value="Unassembled WGS sequence"/>
</dbReference>
<dbReference type="EMBL" id="VYKJ01000005">
    <property type="protein sequence ID" value="KAA9000047.1"/>
    <property type="molecule type" value="Genomic_DNA"/>
</dbReference>
<dbReference type="NCBIfam" id="NF007948">
    <property type="entry name" value="PRK10667.1"/>
    <property type="match status" value="1"/>
</dbReference>
<dbReference type="OrthoDB" id="6444254at2"/>
<dbReference type="AlphaFoldDB" id="A0A5J5G2D6"/>
<gene>
    <name evidence="1" type="primary">tomB</name>
    <name evidence="1" type="ORF">FJU30_12240</name>
</gene>
<evidence type="ECO:0000313" key="2">
    <source>
        <dbReference type="Proteomes" id="UP000335415"/>
    </source>
</evidence>
<sequence>MDEYSPKQYDIAQLRFLCKNLYDESMSTLGDSNHGWVNDPTSAINLQLNELIDHIATFILTFKIKYPDEQELYLQVEKYLDDTYILFSNYGINDAELRQWQKTREQLFGMFSGLHACTPEKLKQ</sequence>
<keyword evidence="2" id="KW-1185">Reference proteome</keyword>
<proteinExistence type="predicted"/>
<organism evidence="1 2">
    <name type="scientific">Affinibrenneria salicis</name>
    <dbReference type="NCBI Taxonomy" id="2590031"/>
    <lineage>
        <taxon>Bacteria</taxon>
        <taxon>Pseudomonadati</taxon>
        <taxon>Pseudomonadota</taxon>
        <taxon>Gammaproteobacteria</taxon>
        <taxon>Enterobacterales</taxon>
        <taxon>Pectobacteriaceae</taxon>
        <taxon>Affinibrenneria</taxon>
    </lineage>
</organism>
<name>A0A5J5G2D6_9GAMM</name>